<gene>
    <name evidence="6" type="primary">ackA</name>
    <name evidence="8" type="ORF">H1164_11925</name>
</gene>
<protein>
    <recommendedName>
        <fullName evidence="6">Acetate kinase</fullName>
        <ecNumber evidence="6">2.7.2.1</ecNumber>
    </recommendedName>
    <alternativeName>
        <fullName evidence="6">Acetokinase</fullName>
    </alternativeName>
</protein>
<keyword evidence="6" id="KW-0963">Cytoplasm</keyword>
<dbReference type="InterPro" id="IPR043129">
    <property type="entry name" value="ATPase_NBD"/>
</dbReference>
<evidence type="ECO:0000256" key="5">
    <source>
        <dbReference type="ARBA" id="ARBA00022840"/>
    </source>
</evidence>
<evidence type="ECO:0000313" key="8">
    <source>
        <dbReference type="EMBL" id="MBA4543599.1"/>
    </source>
</evidence>
<comment type="subunit">
    <text evidence="6">Homodimer.</text>
</comment>
<sequence>MMKILVINCGSSSIKYQLFDMTDESVLASGLVEKIGTESAIIKHEPAGREKKVIISEILDHRVGLKKVLDLLMDEKEGVIKSADEVSAVGHRVVHGGETFARSVVVDSEVRRAIRETFDLAPLHNPPNLIGIDAAQANLPHAVHVAVFDTAFHQTMPDYAYMYPLPRILYHKYKVRRYGFHGTSHKYVSQRAAEFLGKPLEELKIISCHIGNGASITAVQGGKSVDTSMGMTPLEGLMMGTRCGDIDPAIVPFVIAKEELTLSEVNSMMNKHSGLLGVSGISSDMREVMEAMFDGNANARLAIDMYVYKIKKTIGAYVAAMDGVDAIIFTAGVGENAAQIREKVCEGLTFFGVDLDRDKNGMRSKEIQRISTEKSKVEVLVIPTNEELMIARETLALV</sequence>
<dbReference type="PROSITE" id="PS01076">
    <property type="entry name" value="ACETATE_KINASE_2"/>
    <property type="match status" value="1"/>
</dbReference>
<evidence type="ECO:0000256" key="2">
    <source>
        <dbReference type="ARBA" id="ARBA00022679"/>
    </source>
</evidence>
<dbReference type="Gene3D" id="3.30.420.40">
    <property type="match status" value="2"/>
</dbReference>
<dbReference type="PRINTS" id="PR00471">
    <property type="entry name" value="ACETATEKNASE"/>
</dbReference>
<comment type="caution">
    <text evidence="8">The sequence shown here is derived from an EMBL/GenBank/DDBJ whole genome shotgun (WGS) entry which is preliminary data.</text>
</comment>
<keyword evidence="6" id="KW-0460">Magnesium</keyword>
<keyword evidence="4 6" id="KW-0418">Kinase</keyword>
<comment type="cofactor">
    <cofactor evidence="6">
        <name>Mg(2+)</name>
        <dbReference type="ChEBI" id="CHEBI:18420"/>
    </cofactor>
    <cofactor evidence="6">
        <name>Mn(2+)</name>
        <dbReference type="ChEBI" id="CHEBI:29035"/>
    </cofactor>
    <text evidence="6">Mg(2+). Can also accept Mn(2+).</text>
</comment>
<dbReference type="GO" id="GO:0008776">
    <property type="term" value="F:acetate kinase activity"/>
    <property type="evidence" value="ECO:0007669"/>
    <property type="project" value="UniProtKB-UniRule"/>
</dbReference>
<dbReference type="HAMAP" id="MF_00020">
    <property type="entry name" value="Acetate_kinase"/>
    <property type="match status" value="1"/>
</dbReference>
<feature type="binding site" evidence="6">
    <location>
        <position position="386"/>
    </location>
    <ligand>
        <name>Mg(2+)</name>
        <dbReference type="ChEBI" id="CHEBI:18420"/>
    </ligand>
</feature>
<dbReference type="Pfam" id="PF00871">
    <property type="entry name" value="Acetate_kinase"/>
    <property type="match status" value="1"/>
</dbReference>
<keyword evidence="5 6" id="KW-0067">ATP-binding</keyword>
<keyword evidence="6" id="KW-0479">Metal-binding</keyword>
<dbReference type="InterPro" id="IPR023865">
    <property type="entry name" value="Aliphatic_acid_kinase_CS"/>
</dbReference>
<dbReference type="PIRSF" id="PIRSF000722">
    <property type="entry name" value="Acetate_prop_kin"/>
    <property type="match status" value="1"/>
</dbReference>
<dbReference type="EC" id="2.7.2.1" evidence="6"/>
<feature type="binding site" evidence="6">
    <location>
        <position position="15"/>
    </location>
    <ligand>
        <name>ATP</name>
        <dbReference type="ChEBI" id="CHEBI:30616"/>
    </ligand>
</feature>
<comment type="subcellular location">
    <subcellularLocation>
        <location evidence="6">Cytoplasm</location>
    </subcellularLocation>
</comment>
<comment type="function">
    <text evidence="6">Catalyzes the formation of acetyl phosphate from acetate and ATP. Can also catalyze the reverse reaction.</text>
</comment>
<proteinExistence type="inferred from homology"/>
<dbReference type="GO" id="GO:0006083">
    <property type="term" value="P:acetate metabolic process"/>
    <property type="evidence" value="ECO:0007669"/>
    <property type="project" value="TreeGrafter"/>
</dbReference>
<feature type="binding site" evidence="6">
    <location>
        <begin position="332"/>
        <end position="336"/>
    </location>
    <ligand>
        <name>ATP</name>
        <dbReference type="ChEBI" id="CHEBI:30616"/>
    </ligand>
</feature>
<feature type="binding site" evidence="6">
    <location>
        <begin position="284"/>
        <end position="286"/>
    </location>
    <ligand>
        <name>ATP</name>
        <dbReference type="ChEBI" id="CHEBI:30616"/>
    </ligand>
</feature>
<reference evidence="8 9" key="1">
    <citation type="submission" date="2020-07" db="EMBL/GenBank/DDBJ databases">
        <authorList>
            <person name="Feng H."/>
        </authorList>
    </citation>
    <scope>NUCLEOTIDE SEQUENCE [LARGE SCALE GENOMIC DNA]</scope>
    <source>
        <strain evidence="9">s-11</strain>
    </source>
</reference>
<dbReference type="GO" id="GO:0006085">
    <property type="term" value="P:acetyl-CoA biosynthetic process"/>
    <property type="evidence" value="ECO:0007669"/>
    <property type="project" value="UniProtKB-UniRule"/>
</dbReference>
<evidence type="ECO:0000256" key="4">
    <source>
        <dbReference type="ARBA" id="ARBA00022777"/>
    </source>
</evidence>
<evidence type="ECO:0000256" key="6">
    <source>
        <dbReference type="HAMAP-Rule" id="MF_00020"/>
    </source>
</evidence>
<dbReference type="UniPathway" id="UPA00340">
    <property type="reaction ID" value="UER00458"/>
</dbReference>
<evidence type="ECO:0000256" key="1">
    <source>
        <dbReference type="ARBA" id="ARBA00008748"/>
    </source>
</evidence>
<accession>A0A7W2AJB4</accession>
<keyword evidence="2 6" id="KW-0808">Transferase</keyword>
<dbReference type="GO" id="GO:0005524">
    <property type="term" value="F:ATP binding"/>
    <property type="evidence" value="ECO:0007669"/>
    <property type="project" value="UniProtKB-KW"/>
</dbReference>
<feature type="binding site" evidence="6">
    <location>
        <position position="92"/>
    </location>
    <ligand>
        <name>substrate</name>
    </ligand>
</feature>
<dbReference type="CDD" id="cd24010">
    <property type="entry name" value="ASKHA_NBD_AcK_PK"/>
    <property type="match status" value="1"/>
</dbReference>
<evidence type="ECO:0000256" key="7">
    <source>
        <dbReference type="RuleBase" id="RU003835"/>
    </source>
</evidence>
<dbReference type="NCBIfam" id="TIGR00016">
    <property type="entry name" value="ackA"/>
    <property type="match status" value="1"/>
</dbReference>
<feature type="active site" description="Proton donor/acceptor" evidence="6">
    <location>
        <position position="149"/>
    </location>
</feature>
<feature type="binding site" evidence="6">
    <location>
        <position position="8"/>
    </location>
    <ligand>
        <name>Mg(2+)</name>
        <dbReference type="ChEBI" id="CHEBI:18420"/>
    </ligand>
</feature>
<name>A0A7W2AJB4_9BACL</name>
<dbReference type="GO" id="GO:0005737">
    <property type="term" value="C:cytoplasm"/>
    <property type="evidence" value="ECO:0007669"/>
    <property type="project" value="UniProtKB-SubCell"/>
</dbReference>
<dbReference type="Proteomes" id="UP000530514">
    <property type="component" value="Unassembled WGS sequence"/>
</dbReference>
<dbReference type="SUPFAM" id="SSF53067">
    <property type="entry name" value="Actin-like ATPase domain"/>
    <property type="match status" value="2"/>
</dbReference>
<feature type="site" description="Transition state stabilizer" evidence="6">
    <location>
        <position position="242"/>
    </location>
</feature>
<comment type="similarity">
    <text evidence="1 6 7">Belongs to the acetokinase family.</text>
</comment>
<dbReference type="EMBL" id="JACEIP010000018">
    <property type="protein sequence ID" value="MBA4543599.1"/>
    <property type="molecule type" value="Genomic_DNA"/>
</dbReference>
<dbReference type="InterPro" id="IPR004372">
    <property type="entry name" value="Ac/propionate_kinase"/>
</dbReference>
<dbReference type="PANTHER" id="PTHR21060:SF15">
    <property type="entry name" value="ACETATE KINASE-RELATED"/>
    <property type="match status" value="1"/>
</dbReference>
<keyword evidence="9" id="KW-1185">Reference proteome</keyword>
<dbReference type="InterPro" id="IPR000890">
    <property type="entry name" value="Aliphatic_acid_kin_short-chain"/>
</dbReference>
<comment type="catalytic activity">
    <reaction evidence="6">
        <text>acetate + ATP = acetyl phosphate + ADP</text>
        <dbReference type="Rhea" id="RHEA:11352"/>
        <dbReference type="ChEBI" id="CHEBI:22191"/>
        <dbReference type="ChEBI" id="CHEBI:30089"/>
        <dbReference type="ChEBI" id="CHEBI:30616"/>
        <dbReference type="ChEBI" id="CHEBI:456216"/>
        <dbReference type="EC" id="2.7.2.1"/>
    </reaction>
</comment>
<comment type="pathway">
    <text evidence="6">Metabolic intermediate biosynthesis; acetyl-CoA biosynthesis; acetyl-CoA from acetate: step 1/2.</text>
</comment>
<feature type="binding site" evidence="6">
    <location>
        <begin position="209"/>
        <end position="213"/>
    </location>
    <ligand>
        <name>ATP</name>
        <dbReference type="ChEBI" id="CHEBI:30616"/>
    </ligand>
</feature>
<dbReference type="AlphaFoldDB" id="A0A7W2AJB4"/>
<evidence type="ECO:0000256" key="3">
    <source>
        <dbReference type="ARBA" id="ARBA00022741"/>
    </source>
</evidence>
<feature type="site" description="Transition state stabilizer" evidence="6">
    <location>
        <position position="181"/>
    </location>
</feature>
<dbReference type="GO" id="GO:0000287">
    <property type="term" value="F:magnesium ion binding"/>
    <property type="evidence" value="ECO:0007669"/>
    <property type="project" value="UniProtKB-UniRule"/>
</dbReference>
<keyword evidence="3 6" id="KW-0547">Nucleotide-binding</keyword>
<organism evidence="8 9">
    <name type="scientific">Thermoactinomyces daqus</name>
    <dbReference type="NCBI Taxonomy" id="1329516"/>
    <lineage>
        <taxon>Bacteria</taxon>
        <taxon>Bacillati</taxon>
        <taxon>Bacillota</taxon>
        <taxon>Bacilli</taxon>
        <taxon>Bacillales</taxon>
        <taxon>Thermoactinomycetaceae</taxon>
        <taxon>Thermoactinomyces</taxon>
    </lineage>
</organism>
<evidence type="ECO:0000313" key="9">
    <source>
        <dbReference type="Proteomes" id="UP000530514"/>
    </source>
</evidence>
<dbReference type="PROSITE" id="PS01075">
    <property type="entry name" value="ACETATE_KINASE_1"/>
    <property type="match status" value="1"/>
</dbReference>
<dbReference type="PANTHER" id="PTHR21060">
    <property type="entry name" value="ACETATE KINASE"/>
    <property type="match status" value="1"/>
</dbReference>